<sequence>MENIEQQEQQPTNSFVSNSEIDSYLLETAKWGKFLAIMGYIGMGILVLVSFFMMIGASFFGSAATAGFPMWIVGFIYIALAVVYYFPVTYLYKYSAQMKEGIRSNDGSTVTSGFRNLKSLFRFLGIFTIVILSIYAVALVLVVPLSLLLAR</sequence>
<evidence type="ECO:0008006" key="4">
    <source>
        <dbReference type="Google" id="ProtNLM"/>
    </source>
</evidence>
<keyword evidence="1" id="KW-1133">Transmembrane helix</keyword>
<dbReference type="RefSeq" id="WP_093921753.1">
    <property type="nucleotide sequence ID" value="NZ_FONW01000020.1"/>
</dbReference>
<evidence type="ECO:0000256" key="1">
    <source>
        <dbReference type="SAM" id="Phobius"/>
    </source>
</evidence>
<proteinExistence type="predicted"/>
<evidence type="ECO:0000313" key="3">
    <source>
        <dbReference type="Proteomes" id="UP000198964"/>
    </source>
</evidence>
<protein>
    <recommendedName>
        <fullName evidence="4">DUF5362 domain-containing protein</fullName>
    </recommendedName>
</protein>
<dbReference type="Proteomes" id="UP000198964">
    <property type="component" value="Unassembled WGS sequence"/>
</dbReference>
<feature type="transmembrane region" description="Helical" evidence="1">
    <location>
        <begin position="71"/>
        <end position="92"/>
    </location>
</feature>
<accession>A0A1I2MDM2</accession>
<evidence type="ECO:0000313" key="2">
    <source>
        <dbReference type="EMBL" id="SFF89542.1"/>
    </source>
</evidence>
<feature type="transmembrane region" description="Helical" evidence="1">
    <location>
        <begin position="34"/>
        <end position="59"/>
    </location>
</feature>
<gene>
    <name evidence="2" type="ORF">SAMN05216283_12014</name>
</gene>
<keyword evidence="1" id="KW-0812">Transmembrane</keyword>
<keyword evidence="1" id="KW-0472">Membrane</keyword>
<dbReference type="EMBL" id="FONW01000020">
    <property type="protein sequence ID" value="SFF89542.1"/>
    <property type="molecule type" value="Genomic_DNA"/>
</dbReference>
<dbReference type="AlphaFoldDB" id="A0A1I2MDM2"/>
<feature type="transmembrane region" description="Helical" evidence="1">
    <location>
        <begin position="123"/>
        <end position="150"/>
    </location>
</feature>
<reference evidence="2 3" key="1">
    <citation type="submission" date="2016-10" db="EMBL/GenBank/DDBJ databases">
        <authorList>
            <person name="de Groot N.N."/>
        </authorList>
    </citation>
    <scope>NUCLEOTIDE SEQUENCE [LARGE SCALE GENOMIC DNA]</scope>
    <source>
        <strain evidence="2 3">CGMCC 1.9156</strain>
    </source>
</reference>
<dbReference type="STRING" id="655355.SAMN05216283_12014"/>
<name>A0A1I2MDM2_9BACT</name>
<organism evidence="2 3">
    <name type="scientific">Sunxiuqinia elliptica</name>
    <dbReference type="NCBI Taxonomy" id="655355"/>
    <lineage>
        <taxon>Bacteria</taxon>
        <taxon>Pseudomonadati</taxon>
        <taxon>Bacteroidota</taxon>
        <taxon>Bacteroidia</taxon>
        <taxon>Marinilabiliales</taxon>
        <taxon>Prolixibacteraceae</taxon>
        <taxon>Sunxiuqinia</taxon>
    </lineage>
</organism>
<keyword evidence="3" id="KW-1185">Reference proteome</keyword>